<name>A0A4V3BEW5_9STAP</name>
<dbReference type="Proteomes" id="UP000294802">
    <property type="component" value="Unassembled WGS sequence"/>
</dbReference>
<reference evidence="2 3" key="1">
    <citation type="submission" date="2019-01" db="EMBL/GenBank/DDBJ databases">
        <title>Draft genome sequences of the type strains of six Macrococcus species.</title>
        <authorList>
            <person name="Mazhar S."/>
            <person name="Altermann E."/>
            <person name="Hill C."/>
            <person name="Mcauliffe O."/>
        </authorList>
    </citation>
    <scope>NUCLEOTIDE SEQUENCE [LARGE SCALE GENOMIC DNA]</scope>
    <source>
        <strain evidence="2 3">CCM4815</strain>
    </source>
</reference>
<feature type="transmembrane region" description="Helical" evidence="1">
    <location>
        <begin position="20"/>
        <end position="38"/>
    </location>
</feature>
<keyword evidence="1" id="KW-0472">Membrane</keyword>
<keyword evidence="1" id="KW-1133">Transmembrane helix</keyword>
<evidence type="ECO:0000256" key="1">
    <source>
        <dbReference type="SAM" id="Phobius"/>
    </source>
</evidence>
<evidence type="ECO:0000313" key="3">
    <source>
        <dbReference type="Proteomes" id="UP000294802"/>
    </source>
</evidence>
<gene>
    <name evidence="2" type="ORF">ERX29_06845</name>
</gene>
<proteinExistence type="predicted"/>
<keyword evidence="3" id="KW-1185">Reference proteome</keyword>
<dbReference type="EMBL" id="SCWB01000010">
    <property type="protein sequence ID" value="TDM10557.1"/>
    <property type="molecule type" value="Genomic_DNA"/>
</dbReference>
<evidence type="ECO:0000313" key="2">
    <source>
        <dbReference type="EMBL" id="TDM10557.1"/>
    </source>
</evidence>
<protein>
    <submittedName>
        <fullName evidence="2">Uncharacterized protein</fullName>
    </submittedName>
</protein>
<accession>A0A4V3BEW5</accession>
<comment type="caution">
    <text evidence="2">The sequence shown here is derived from an EMBL/GenBank/DDBJ whole genome shotgun (WGS) entry which is preliminary data.</text>
</comment>
<keyword evidence="1" id="KW-0812">Transmembrane</keyword>
<dbReference type="OrthoDB" id="2418243at2"/>
<sequence>MGCPYHYEKPIRRSGKAKGTFGVLLGALAIGATAFVLLKDKKSDQEVKGNQNMQLFKKRETPNKYIGQEFYMPHFMLKNFHVNPDESGVAVRIDYTIDDVLYNHLMHNTPHYTFRFTMPEEHQALFEGDGTVKVIGDLVYGTGDQKDYAVTFNFKKQDAASAADIAKLDETTGKYKLDIVDEQLKVLNNFDDVYGAVNIIRF</sequence>
<dbReference type="AlphaFoldDB" id="A0A4V3BEW5"/>
<organism evidence="2 3">
    <name type="scientific">Macrococcus lamae</name>
    <dbReference type="NCBI Taxonomy" id="198484"/>
    <lineage>
        <taxon>Bacteria</taxon>
        <taxon>Bacillati</taxon>
        <taxon>Bacillota</taxon>
        <taxon>Bacilli</taxon>
        <taxon>Bacillales</taxon>
        <taxon>Staphylococcaceae</taxon>
        <taxon>Macrococcus</taxon>
    </lineage>
</organism>
<dbReference type="RefSeq" id="WP_133443957.1">
    <property type="nucleotide sequence ID" value="NZ_SCWB01000010.1"/>
</dbReference>